<dbReference type="Gene3D" id="1.10.287.520">
    <property type="entry name" value="Helix hairpin bin"/>
    <property type="match status" value="1"/>
</dbReference>
<dbReference type="Gene3D" id="2.30.260.10">
    <property type="entry name" value="putative xylanase like domain"/>
    <property type="match status" value="1"/>
</dbReference>
<proteinExistence type="predicted"/>
<organism evidence="2 3">
    <name type="scientific">Legionella worsleiensis</name>
    <dbReference type="NCBI Taxonomy" id="45076"/>
    <lineage>
        <taxon>Bacteria</taxon>
        <taxon>Pseudomonadati</taxon>
        <taxon>Pseudomonadota</taxon>
        <taxon>Gammaproteobacteria</taxon>
        <taxon>Legionellales</taxon>
        <taxon>Legionellaceae</taxon>
        <taxon>Legionella</taxon>
    </lineage>
</organism>
<sequence>MKYTPSPLHCLLIFVCILSSYFCHAIDSAAIEQQADASIRELYHSLESIPNASITERIDWISEHFKGTPYILGSLGEGPNARYDQFPRYRVDGFDCDTYVNTVLALAVANSLETFKQCLQYTRYNDGKIAYINRNHFTSIDWNRNNQNRGLIKDITLSIKNKLNQPVALYTKTMIDKPGWYAHKTKDTIRWVHENKSEQAKCLSELQKKGHKLKATLSVVPYIPLNVLFTKDGTPDRDLFNQIPSGSIVEIVRINWNIRHLIGTSLNISHLGFAIRKNDQLYFRQASSQHGKVVDVPLIDYLNAAQKSPTIKGINIQVLIPKKPITHFCKNFKSDLVSKK</sequence>
<feature type="chain" id="PRO_5006919672" description="DUF1460 domain-containing protein" evidence="1">
    <location>
        <begin position="26"/>
        <end position="340"/>
    </location>
</feature>
<reference evidence="2 3" key="1">
    <citation type="submission" date="2015-11" db="EMBL/GenBank/DDBJ databases">
        <title>Genomic analysis of 38 Legionella species identifies large and diverse effector repertoires.</title>
        <authorList>
            <person name="Burstein D."/>
            <person name="Amaro F."/>
            <person name="Zusman T."/>
            <person name="Lifshitz Z."/>
            <person name="Cohen O."/>
            <person name="Gilbert J.A."/>
            <person name="Pupko T."/>
            <person name="Shuman H.A."/>
            <person name="Segal G."/>
        </authorList>
    </citation>
    <scope>NUCLEOTIDE SEQUENCE [LARGE SCALE GENOMIC DNA]</scope>
    <source>
        <strain evidence="2 3">ATCC 49508</strain>
    </source>
</reference>
<dbReference type="AlphaFoldDB" id="A0A0W1AFF6"/>
<dbReference type="OrthoDB" id="8740273at2"/>
<accession>A0A0W1AFF6</accession>
<keyword evidence="1" id="KW-0732">Signal</keyword>
<comment type="caution">
    <text evidence="2">The sequence shown here is derived from an EMBL/GenBank/DDBJ whole genome shotgun (WGS) entry which is preliminary data.</text>
</comment>
<dbReference type="Proteomes" id="UP000054662">
    <property type="component" value="Unassembled WGS sequence"/>
</dbReference>
<dbReference type="RefSeq" id="WP_058493356.1">
    <property type="nucleotide sequence ID" value="NZ_CBCRUR010000011.1"/>
</dbReference>
<evidence type="ECO:0000313" key="3">
    <source>
        <dbReference type="Proteomes" id="UP000054662"/>
    </source>
</evidence>
<dbReference type="InterPro" id="IPR010846">
    <property type="entry name" value="AmiA-like"/>
</dbReference>
<feature type="signal peptide" evidence="1">
    <location>
        <begin position="1"/>
        <end position="25"/>
    </location>
</feature>
<dbReference type="InterPro" id="IPR038765">
    <property type="entry name" value="Papain-like_cys_pep_sf"/>
</dbReference>
<protein>
    <recommendedName>
        <fullName evidence="4">DUF1460 domain-containing protein</fullName>
    </recommendedName>
</protein>
<evidence type="ECO:0000313" key="2">
    <source>
        <dbReference type="EMBL" id="KTD80066.1"/>
    </source>
</evidence>
<gene>
    <name evidence="2" type="ORF">Lwor_1580</name>
</gene>
<dbReference type="EMBL" id="LNZC01000012">
    <property type="protein sequence ID" value="KTD80066.1"/>
    <property type="molecule type" value="Genomic_DNA"/>
</dbReference>
<name>A0A0W1AFF6_9GAMM</name>
<dbReference type="STRING" id="45076.Lwor_1580"/>
<dbReference type="Pfam" id="PF07313">
    <property type="entry name" value="AmiA-like"/>
    <property type="match status" value="1"/>
</dbReference>
<keyword evidence="3" id="KW-1185">Reference proteome</keyword>
<dbReference type="PATRIC" id="fig|45076.6.peg.1711"/>
<evidence type="ECO:0000256" key="1">
    <source>
        <dbReference type="SAM" id="SignalP"/>
    </source>
</evidence>
<dbReference type="Gene3D" id="1.10.3670.10">
    <property type="entry name" value="Putative xylanase like domain"/>
    <property type="match status" value="1"/>
</dbReference>
<evidence type="ECO:0008006" key="4">
    <source>
        <dbReference type="Google" id="ProtNLM"/>
    </source>
</evidence>
<dbReference type="SUPFAM" id="SSF54001">
    <property type="entry name" value="Cysteine proteinases"/>
    <property type="match status" value="1"/>
</dbReference>